<sequence length="120" mass="13871">MDNEPVPMKKSDEAVLLYEMRRYIVDTGDHPMNDVEVMEDFFQQWNEKFGLLNSVDEVIRKLRELGQRRADYLRIRANNQDQNVVDAGMDDIDHEIIRLCGEINNLLPPPSSSSSSSDDD</sequence>
<dbReference type="Proteomes" id="UP001229421">
    <property type="component" value="Unassembled WGS sequence"/>
</dbReference>
<organism evidence="1 2">
    <name type="scientific">Tagetes erecta</name>
    <name type="common">African marigold</name>
    <dbReference type="NCBI Taxonomy" id="13708"/>
    <lineage>
        <taxon>Eukaryota</taxon>
        <taxon>Viridiplantae</taxon>
        <taxon>Streptophyta</taxon>
        <taxon>Embryophyta</taxon>
        <taxon>Tracheophyta</taxon>
        <taxon>Spermatophyta</taxon>
        <taxon>Magnoliopsida</taxon>
        <taxon>eudicotyledons</taxon>
        <taxon>Gunneridae</taxon>
        <taxon>Pentapetalae</taxon>
        <taxon>asterids</taxon>
        <taxon>campanulids</taxon>
        <taxon>Asterales</taxon>
        <taxon>Asteraceae</taxon>
        <taxon>Asteroideae</taxon>
        <taxon>Heliantheae alliance</taxon>
        <taxon>Tageteae</taxon>
        <taxon>Tagetes</taxon>
    </lineage>
</organism>
<reference evidence="1" key="1">
    <citation type="journal article" date="2023" name="bioRxiv">
        <title>Improved chromosome-level genome assembly for marigold (Tagetes erecta).</title>
        <authorList>
            <person name="Jiang F."/>
            <person name="Yuan L."/>
            <person name="Wang S."/>
            <person name="Wang H."/>
            <person name="Xu D."/>
            <person name="Wang A."/>
            <person name="Fan W."/>
        </authorList>
    </citation>
    <scope>NUCLEOTIDE SEQUENCE</scope>
    <source>
        <strain evidence="1">WSJ</strain>
        <tissue evidence="1">Leaf</tissue>
    </source>
</reference>
<evidence type="ECO:0000313" key="2">
    <source>
        <dbReference type="Proteomes" id="UP001229421"/>
    </source>
</evidence>
<proteinExistence type="predicted"/>
<dbReference type="AlphaFoldDB" id="A0AAD8KCA5"/>
<keyword evidence="2" id="KW-1185">Reference proteome</keyword>
<dbReference type="EMBL" id="JAUHHV010000006">
    <property type="protein sequence ID" value="KAK1420275.1"/>
    <property type="molecule type" value="Genomic_DNA"/>
</dbReference>
<protein>
    <submittedName>
        <fullName evidence="1">Uncharacterized protein</fullName>
    </submittedName>
</protein>
<evidence type="ECO:0000313" key="1">
    <source>
        <dbReference type="EMBL" id="KAK1420275.1"/>
    </source>
</evidence>
<name>A0AAD8KCA5_TARER</name>
<comment type="caution">
    <text evidence="1">The sequence shown here is derived from an EMBL/GenBank/DDBJ whole genome shotgun (WGS) entry which is preliminary data.</text>
</comment>
<gene>
    <name evidence="1" type="ORF">QVD17_21728</name>
</gene>
<accession>A0AAD8KCA5</accession>